<dbReference type="PANTHER" id="PTHR10272:SF0">
    <property type="entry name" value="PLATELET-ACTIVATING FACTOR ACETYLHYDROLASE"/>
    <property type="match status" value="1"/>
</dbReference>
<dbReference type="Gene3D" id="3.40.50.1820">
    <property type="entry name" value="alpha/beta hydrolase"/>
    <property type="match status" value="1"/>
</dbReference>
<feature type="region of interest" description="Disordered" evidence="5">
    <location>
        <begin position="1"/>
        <end position="38"/>
    </location>
</feature>
<feature type="compositionally biased region" description="Basic and acidic residues" evidence="5">
    <location>
        <begin position="178"/>
        <end position="188"/>
    </location>
</feature>
<dbReference type="InterPro" id="IPR029058">
    <property type="entry name" value="AB_hydrolase_fold"/>
</dbReference>
<reference evidence="6" key="2">
    <citation type="submission" date="2023-05" db="EMBL/GenBank/DDBJ databases">
        <authorList>
            <consortium name="Lawrence Berkeley National Laboratory"/>
            <person name="Steindorff A."/>
            <person name="Hensen N."/>
            <person name="Bonometti L."/>
            <person name="Westerberg I."/>
            <person name="Brannstrom I.O."/>
            <person name="Guillou S."/>
            <person name="Cros-Aarteil S."/>
            <person name="Calhoun S."/>
            <person name="Haridas S."/>
            <person name="Kuo A."/>
            <person name="Mondo S."/>
            <person name="Pangilinan J."/>
            <person name="Riley R."/>
            <person name="Labutti K."/>
            <person name="Andreopoulos B."/>
            <person name="Lipzen A."/>
            <person name="Chen C."/>
            <person name="Yanf M."/>
            <person name="Daum C."/>
            <person name="Ng V."/>
            <person name="Clum A."/>
            <person name="Ohm R."/>
            <person name="Martin F."/>
            <person name="Silar P."/>
            <person name="Natvig D."/>
            <person name="Lalanne C."/>
            <person name="Gautier V."/>
            <person name="Ament-Velasquez S.L."/>
            <person name="Kruys A."/>
            <person name="Hutchinson M.I."/>
            <person name="Powell A.J."/>
            <person name="Barry K."/>
            <person name="Miller A.N."/>
            <person name="Grigoriev I.V."/>
            <person name="Debuchy R."/>
            <person name="Gladieux P."/>
            <person name="Thoren M.H."/>
            <person name="Johannesson H."/>
        </authorList>
    </citation>
    <scope>NUCLEOTIDE SEQUENCE</scope>
    <source>
        <strain evidence="6">PSN243</strain>
    </source>
</reference>
<evidence type="ECO:0000256" key="2">
    <source>
        <dbReference type="ARBA" id="ARBA00022801"/>
    </source>
</evidence>
<organism evidence="6 7">
    <name type="scientific">Podospora aff. communis PSN243</name>
    <dbReference type="NCBI Taxonomy" id="3040156"/>
    <lineage>
        <taxon>Eukaryota</taxon>
        <taxon>Fungi</taxon>
        <taxon>Dikarya</taxon>
        <taxon>Ascomycota</taxon>
        <taxon>Pezizomycotina</taxon>
        <taxon>Sordariomycetes</taxon>
        <taxon>Sordariomycetidae</taxon>
        <taxon>Sordariales</taxon>
        <taxon>Podosporaceae</taxon>
        <taxon>Podospora</taxon>
    </lineage>
</organism>
<accession>A0AAV9GPN0</accession>
<gene>
    <name evidence="6" type="ORF">QBC34DRAFT_405745</name>
</gene>
<dbReference type="Proteomes" id="UP001321760">
    <property type="component" value="Unassembled WGS sequence"/>
</dbReference>
<evidence type="ECO:0000256" key="5">
    <source>
        <dbReference type="SAM" id="MobiDB-lite"/>
    </source>
</evidence>
<feature type="compositionally biased region" description="Basic residues" evidence="5">
    <location>
        <begin position="274"/>
        <end position="283"/>
    </location>
</feature>
<dbReference type="EC" id="3.1.1.47" evidence="1"/>
<comment type="caution">
    <text evidence="6">The sequence shown here is derived from an EMBL/GenBank/DDBJ whole genome shotgun (WGS) entry which is preliminary data.</text>
</comment>
<dbReference type="AlphaFoldDB" id="A0AAV9GPN0"/>
<dbReference type="PANTHER" id="PTHR10272">
    <property type="entry name" value="PLATELET-ACTIVATING FACTOR ACETYLHYDROLASE"/>
    <property type="match status" value="1"/>
</dbReference>
<dbReference type="SUPFAM" id="SSF53474">
    <property type="entry name" value="alpha/beta-Hydrolases"/>
    <property type="match status" value="1"/>
</dbReference>
<sequence>MAQKPIPKPSTGSVPSPIPPPAAHPRKSTREHFLHSLPPHSGPYSVGYLEIELPARMPRPFSHIKRNGSLAIKLDTVLFSLYYPCDTPANSALSRPPWLPRPRTETCKGYATFLSAPRLPVTAYLALTSMFTKLPTYRNAPLSHRRPASATAGGDSSPSPTSSSSNSSSTTLTNNPPSEKDSQERSEKPPIFPLVIFSHGLGGSRTSCSAICGDLASFGFVMVALEHRDGSEARTFVNKAGTSPDLESQHLDRREPSEKPQPHDRGSADEATRRVGKRKKKSQPKPYYKVDYIFPEDNAYDTSPHNERGIDTELRGAQMDMRLAEIEEPFYVLALINSGHGEQVRAQNLRRAGNVGSSSKGLEGIRWEDWTGRLYLDHVTVMGHSFGGATAVQALRLERFGWVGQGILLDAWGPALPDSPECNRFQKPILSVGSEAFMHWTECHERIQQICRGARESRALCWSMTIKGSTHLSQTDFAVLYPNWMPLLMKTMVNPKRAIHLTIYSALEFLKMTLPPQQTRFDASKEQLLSNTVDSETKALFDHRPDDKFIATRLFIPDEFSLRLRGFIKRYNRWGNRDPNLPTDDSGKPLVGLVNWGAGQEMFVHLSPRREYMEAYMRRAGGQ</sequence>
<dbReference type="EMBL" id="MU865938">
    <property type="protein sequence ID" value="KAK4449362.1"/>
    <property type="molecule type" value="Genomic_DNA"/>
</dbReference>
<dbReference type="GO" id="GO:0003847">
    <property type="term" value="F:1-alkyl-2-acetylglycerophosphocholine esterase activity"/>
    <property type="evidence" value="ECO:0007669"/>
    <property type="project" value="UniProtKB-EC"/>
</dbReference>
<keyword evidence="4" id="KW-0443">Lipid metabolism</keyword>
<keyword evidence="2" id="KW-0378">Hydrolase</keyword>
<feature type="compositionally biased region" description="Low complexity" evidence="5">
    <location>
        <begin position="156"/>
        <end position="177"/>
    </location>
</feature>
<proteinExistence type="predicted"/>
<dbReference type="GO" id="GO:0016042">
    <property type="term" value="P:lipid catabolic process"/>
    <property type="evidence" value="ECO:0007669"/>
    <property type="project" value="UniProtKB-KW"/>
</dbReference>
<reference evidence="6" key="1">
    <citation type="journal article" date="2023" name="Mol. Phylogenet. Evol.">
        <title>Genome-scale phylogeny and comparative genomics of the fungal order Sordariales.</title>
        <authorList>
            <person name="Hensen N."/>
            <person name="Bonometti L."/>
            <person name="Westerberg I."/>
            <person name="Brannstrom I.O."/>
            <person name="Guillou S."/>
            <person name="Cros-Aarteil S."/>
            <person name="Calhoun S."/>
            <person name="Haridas S."/>
            <person name="Kuo A."/>
            <person name="Mondo S."/>
            <person name="Pangilinan J."/>
            <person name="Riley R."/>
            <person name="LaButti K."/>
            <person name="Andreopoulos B."/>
            <person name="Lipzen A."/>
            <person name="Chen C."/>
            <person name="Yan M."/>
            <person name="Daum C."/>
            <person name="Ng V."/>
            <person name="Clum A."/>
            <person name="Steindorff A."/>
            <person name="Ohm R.A."/>
            <person name="Martin F."/>
            <person name="Silar P."/>
            <person name="Natvig D.O."/>
            <person name="Lalanne C."/>
            <person name="Gautier V."/>
            <person name="Ament-Velasquez S.L."/>
            <person name="Kruys A."/>
            <person name="Hutchinson M.I."/>
            <person name="Powell A.J."/>
            <person name="Barry K."/>
            <person name="Miller A.N."/>
            <person name="Grigoriev I.V."/>
            <person name="Debuchy R."/>
            <person name="Gladieux P."/>
            <person name="Hiltunen Thoren M."/>
            <person name="Johannesson H."/>
        </authorList>
    </citation>
    <scope>NUCLEOTIDE SEQUENCE</scope>
    <source>
        <strain evidence="6">PSN243</strain>
    </source>
</reference>
<keyword evidence="3" id="KW-0442">Lipid degradation</keyword>
<keyword evidence="7" id="KW-1185">Reference proteome</keyword>
<protein>
    <recommendedName>
        <fullName evidence="1">1-alkyl-2-acetylglycerophosphocholine esterase</fullName>
        <ecNumber evidence="1">3.1.1.47</ecNumber>
    </recommendedName>
</protein>
<evidence type="ECO:0000256" key="3">
    <source>
        <dbReference type="ARBA" id="ARBA00022963"/>
    </source>
</evidence>
<evidence type="ECO:0000256" key="1">
    <source>
        <dbReference type="ARBA" id="ARBA00013201"/>
    </source>
</evidence>
<evidence type="ECO:0000256" key="4">
    <source>
        <dbReference type="ARBA" id="ARBA00023098"/>
    </source>
</evidence>
<feature type="region of interest" description="Disordered" evidence="5">
    <location>
        <begin position="142"/>
        <end position="188"/>
    </location>
</feature>
<feature type="region of interest" description="Disordered" evidence="5">
    <location>
        <begin position="235"/>
        <end position="284"/>
    </location>
</feature>
<name>A0AAV9GPN0_9PEZI</name>
<dbReference type="Pfam" id="PF03403">
    <property type="entry name" value="PAF-AH_p_II"/>
    <property type="match status" value="2"/>
</dbReference>
<evidence type="ECO:0000313" key="6">
    <source>
        <dbReference type="EMBL" id="KAK4449362.1"/>
    </source>
</evidence>
<feature type="compositionally biased region" description="Basic and acidic residues" evidence="5">
    <location>
        <begin position="247"/>
        <end position="273"/>
    </location>
</feature>
<evidence type="ECO:0000313" key="7">
    <source>
        <dbReference type="Proteomes" id="UP001321760"/>
    </source>
</evidence>